<dbReference type="AlphaFoldDB" id="A0A0N4XMJ3"/>
<dbReference type="InterPro" id="IPR001179">
    <property type="entry name" value="PPIase_FKBP_dom"/>
</dbReference>
<evidence type="ECO:0000259" key="1">
    <source>
        <dbReference type="Pfam" id="PF00254"/>
    </source>
</evidence>
<reference evidence="2" key="1">
    <citation type="submission" date="2017-02" db="UniProtKB">
        <authorList>
            <consortium name="WormBaseParasite"/>
        </authorList>
    </citation>
    <scope>IDENTIFICATION</scope>
</reference>
<organism evidence="2">
    <name type="scientific">Nippostrongylus brasiliensis</name>
    <name type="common">Rat hookworm</name>
    <dbReference type="NCBI Taxonomy" id="27835"/>
    <lineage>
        <taxon>Eukaryota</taxon>
        <taxon>Metazoa</taxon>
        <taxon>Ecdysozoa</taxon>
        <taxon>Nematoda</taxon>
        <taxon>Chromadorea</taxon>
        <taxon>Rhabditida</taxon>
        <taxon>Rhabditina</taxon>
        <taxon>Rhabditomorpha</taxon>
        <taxon>Strongyloidea</taxon>
        <taxon>Heligmosomidae</taxon>
        <taxon>Nippostrongylus</taxon>
    </lineage>
</organism>
<sequence>LLRTSSNSEFQVIIPPEEGFGDEDEATGVNKEETLYYFVELKSIFRPNPGDSWITDEGVHITVSRLP</sequence>
<feature type="domain" description="PPIase FKBP-type" evidence="1">
    <location>
        <begin position="5"/>
        <end position="42"/>
    </location>
</feature>
<dbReference type="SUPFAM" id="SSF54534">
    <property type="entry name" value="FKBP-like"/>
    <property type="match status" value="1"/>
</dbReference>
<name>A0A0N4XMJ3_NIPBR</name>
<dbReference type="Pfam" id="PF00254">
    <property type="entry name" value="FKBP_C"/>
    <property type="match status" value="1"/>
</dbReference>
<evidence type="ECO:0000313" key="2">
    <source>
        <dbReference type="WBParaSite" id="NBR_0000374501-mRNA-1"/>
    </source>
</evidence>
<protein>
    <submittedName>
        <fullName evidence="2">PPIase FKBP-type domain-containing protein</fullName>
    </submittedName>
</protein>
<dbReference type="WBParaSite" id="NBR_0000374501-mRNA-1">
    <property type="protein sequence ID" value="NBR_0000374501-mRNA-1"/>
    <property type="gene ID" value="NBR_0000374501"/>
</dbReference>
<dbReference type="GO" id="GO:0003755">
    <property type="term" value="F:peptidyl-prolyl cis-trans isomerase activity"/>
    <property type="evidence" value="ECO:0007669"/>
    <property type="project" value="InterPro"/>
</dbReference>
<proteinExistence type="predicted"/>
<accession>A0A0N4XMJ3</accession>